<sequence length="113" mass="12174">MHISAANKTKTPVGIIDRSLEEDVSVTLRLDLTSGSLGSGTPLDVAKQPGTELHIQVLDSGRGKQDKGLKRGGLNERTMWGCLSIIMVHDAMARTDDWDGITLAKCRILLCSS</sequence>
<proteinExistence type="predicted"/>
<name>A0ABR3M269_9TELE</name>
<gene>
    <name evidence="1" type="ORF">QQF64_011196</name>
</gene>
<accession>A0ABR3M269</accession>
<dbReference type="EMBL" id="JAYMGO010000017">
    <property type="protein sequence ID" value="KAL1257952.1"/>
    <property type="molecule type" value="Genomic_DNA"/>
</dbReference>
<protein>
    <submittedName>
        <fullName evidence="1">Uncharacterized protein</fullName>
    </submittedName>
</protein>
<evidence type="ECO:0000313" key="1">
    <source>
        <dbReference type="EMBL" id="KAL1257952.1"/>
    </source>
</evidence>
<reference evidence="1 2" key="1">
    <citation type="submission" date="2023-09" db="EMBL/GenBank/DDBJ databases">
        <authorList>
            <person name="Wang M."/>
        </authorList>
    </citation>
    <scope>NUCLEOTIDE SEQUENCE [LARGE SCALE GENOMIC DNA]</scope>
    <source>
        <strain evidence="1">GT-2023</strain>
        <tissue evidence="1">Liver</tissue>
    </source>
</reference>
<keyword evidence="2" id="KW-1185">Reference proteome</keyword>
<dbReference type="Proteomes" id="UP001558613">
    <property type="component" value="Unassembled WGS sequence"/>
</dbReference>
<evidence type="ECO:0000313" key="2">
    <source>
        <dbReference type="Proteomes" id="UP001558613"/>
    </source>
</evidence>
<comment type="caution">
    <text evidence="1">The sequence shown here is derived from an EMBL/GenBank/DDBJ whole genome shotgun (WGS) entry which is preliminary data.</text>
</comment>
<organism evidence="1 2">
    <name type="scientific">Cirrhinus molitorella</name>
    <name type="common">mud carp</name>
    <dbReference type="NCBI Taxonomy" id="172907"/>
    <lineage>
        <taxon>Eukaryota</taxon>
        <taxon>Metazoa</taxon>
        <taxon>Chordata</taxon>
        <taxon>Craniata</taxon>
        <taxon>Vertebrata</taxon>
        <taxon>Euteleostomi</taxon>
        <taxon>Actinopterygii</taxon>
        <taxon>Neopterygii</taxon>
        <taxon>Teleostei</taxon>
        <taxon>Ostariophysi</taxon>
        <taxon>Cypriniformes</taxon>
        <taxon>Cyprinidae</taxon>
        <taxon>Labeoninae</taxon>
        <taxon>Labeonini</taxon>
        <taxon>Cirrhinus</taxon>
    </lineage>
</organism>